<evidence type="ECO:0000256" key="1">
    <source>
        <dbReference type="SAM" id="MobiDB-lite"/>
    </source>
</evidence>
<sequence length="156" mass="14611">MLITFAPMFAACTTARATESRVPALTFSSELGPADDGLTGSKAREDCRIEMMVACGATPTTPSGAPGGGGGTAGSSSVCGSGGPLDGAMAPASSGGGGGGATVWVIVTGGGGGIGGGTSTGGAGAAVTGGGRPAVGTPRWPAWPLASVKSQAVQRQ</sequence>
<name>A0A655AN18_MYCTX</name>
<dbReference type="Proteomes" id="UP000049023">
    <property type="component" value="Unassembled WGS sequence"/>
</dbReference>
<gene>
    <name evidence="2" type="ORF">ERS027661_04472</name>
</gene>
<dbReference type="AlphaFoldDB" id="A0A655AN18"/>
<evidence type="ECO:0000313" key="2">
    <source>
        <dbReference type="EMBL" id="CKT52219.1"/>
    </source>
</evidence>
<evidence type="ECO:0000313" key="3">
    <source>
        <dbReference type="Proteomes" id="UP000049023"/>
    </source>
</evidence>
<proteinExistence type="predicted"/>
<accession>A0A655AN18</accession>
<feature type="region of interest" description="Disordered" evidence="1">
    <location>
        <begin position="118"/>
        <end position="156"/>
    </location>
</feature>
<protein>
    <submittedName>
        <fullName evidence="2">Uncharacterized protein</fullName>
    </submittedName>
</protein>
<reference evidence="2 3" key="1">
    <citation type="submission" date="2015-03" db="EMBL/GenBank/DDBJ databases">
        <authorList>
            <consortium name="Pathogen Informatics"/>
        </authorList>
    </citation>
    <scope>NUCLEOTIDE SEQUENCE [LARGE SCALE GENOMIC DNA]</scope>
    <source>
        <strain evidence="2 3">Bir 187</strain>
    </source>
</reference>
<organism evidence="2 3">
    <name type="scientific">Mycobacterium tuberculosis</name>
    <dbReference type="NCBI Taxonomy" id="1773"/>
    <lineage>
        <taxon>Bacteria</taxon>
        <taxon>Bacillati</taxon>
        <taxon>Actinomycetota</taxon>
        <taxon>Actinomycetes</taxon>
        <taxon>Mycobacteriales</taxon>
        <taxon>Mycobacteriaceae</taxon>
        <taxon>Mycobacterium</taxon>
        <taxon>Mycobacterium tuberculosis complex</taxon>
    </lineage>
</organism>
<feature type="region of interest" description="Disordered" evidence="1">
    <location>
        <begin position="58"/>
        <end position="101"/>
    </location>
</feature>
<feature type="compositionally biased region" description="Gly residues" evidence="1">
    <location>
        <begin position="118"/>
        <end position="133"/>
    </location>
</feature>
<dbReference type="EMBL" id="CNFU01001541">
    <property type="protein sequence ID" value="CKT52219.1"/>
    <property type="molecule type" value="Genomic_DNA"/>
</dbReference>